<dbReference type="RefSeq" id="WP_054680350.1">
    <property type="nucleotide sequence ID" value="NZ_AYYO01000049.1"/>
</dbReference>
<dbReference type="EMBL" id="AYYO01000049">
    <property type="protein sequence ID" value="KRM54668.1"/>
    <property type="molecule type" value="Genomic_DNA"/>
</dbReference>
<dbReference type="PATRIC" id="fig|1291052.5.peg.2363"/>
<dbReference type="SUPFAM" id="SSF52540">
    <property type="entry name" value="P-loop containing nucleoside triphosphate hydrolases"/>
    <property type="match status" value="1"/>
</dbReference>
<keyword evidence="2" id="KW-1185">Reference proteome</keyword>
<dbReference type="AlphaFoldDB" id="A0A0R1ZV52"/>
<dbReference type="STRING" id="1291052.FC18_GL002293"/>
<organism evidence="1 2">
    <name type="scientific">Lacticaseibacillus sharpeae JCM 1186 = DSM 20505</name>
    <dbReference type="NCBI Taxonomy" id="1291052"/>
    <lineage>
        <taxon>Bacteria</taxon>
        <taxon>Bacillati</taxon>
        <taxon>Bacillota</taxon>
        <taxon>Bacilli</taxon>
        <taxon>Lactobacillales</taxon>
        <taxon>Lactobacillaceae</taxon>
        <taxon>Lacticaseibacillus</taxon>
    </lineage>
</organism>
<dbReference type="OrthoDB" id="3196781at2"/>
<reference evidence="1 2" key="1">
    <citation type="journal article" date="2015" name="Genome Announc.">
        <title>Expanding the biotechnology potential of lactobacilli through comparative genomics of 213 strains and associated genera.</title>
        <authorList>
            <person name="Sun Z."/>
            <person name="Harris H.M."/>
            <person name="McCann A."/>
            <person name="Guo C."/>
            <person name="Argimon S."/>
            <person name="Zhang W."/>
            <person name="Yang X."/>
            <person name="Jeffery I.B."/>
            <person name="Cooney J.C."/>
            <person name="Kagawa T.F."/>
            <person name="Liu W."/>
            <person name="Song Y."/>
            <person name="Salvetti E."/>
            <person name="Wrobel A."/>
            <person name="Rasinkangas P."/>
            <person name="Parkhill J."/>
            <person name="Rea M.C."/>
            <person name="O'Sullivan O."/>
            <person name="Ritari J."/>
            <person name="Douillard F.P."/>
            <person name="Paul Ross R."/>
            <person name="Yang R."/>
            <person name="Briner A.E."/>
            <person name="Felis G.E."/>
            <person name="de Vos W.M."/>
            <person name="Barrangou R."/>
            <person name="Klaenhammer T.R."/>
            <person name="Caufield P.W."/>
            <person name="Cui Y."/>
            <person name="Zhang H."/>
            <person name="O'Toole P.W."/>
        </authorList>
    </citation>
    <scope>NUCLEOTIDE SEQUENCE [LARGE SCALE GENOMIC DNA]</scope>
    <source>
        <strain evidence="1 2">DSM 20505</strain>
    </source>
</reference>
<comment type="caution">
    <text evidence="1">The sequence shown here is derived from an EMBL/GenBank/DDBJ whole genome shotgun (WGS) entry which is preliminary data.</text>
</comment>
<protein>
    <recommendedName>
        <fullName evidence="3">Sulfotransferase domain-containing protein</fullName>
    </recommendedName>
</protein>
<dbReference type="Proteomes" id="UP000051679">
    <property type="component" value="Unassembled WGS sequence"/>
</dbReference>
<evidence type="ECO:0000313" key="1">
    <source>
        <dbReference type="EMBL" id="KRM54668.1"/>
    </source>
</evidence>
<dbReference type="Gene3D" id="3.40.50.300">
    <property type="entry name" value="P-loop containing nucleotide triphosphate hydrolases"/>
    <property type="match status" value="1"/>
</dbReference>
<name>A0A0R1ZV52_9LACO</name>
<evidence type="ECO:0000313" key="2">
    <source>
        <dbReference type="Proteomes" id="UP000051679"/>
    </source>
</evidence>
<dbReference type="InterPro" id="IPR027417">
    <property type="entry name" value="P-loop_NTPase"/>
</dbReference>
<gene>
    <name evidence="1" type="ORF">FC18_GL002293</name>
</gene>
<evidence type="ECO:0008006" key="3">
    <source>
        <dbReference type="Google" id="ProtNLM"/>
    </source>
</evidence>
<sequence>MIISTVGFGATGSGAVYGLLREFEGIQAKSEVEFKIAYQVDGLEDLYFHLRKAHAKNASADAAILRFKNVVKYYSKVPFIKRFVSQKDFDEISRWYLSQITKSSFSGMESFDTESGSKLRMMTELAFKKKIIPVFQKITGKNYDLWPIREINIPNVDIDFIDVTKAYIEKLLKSAGFDLSGKVLLNQAFEANSPNNSMIFYPNARAIVVDRDPRDIYIQHQLMLSAEGRWLPKGNVEAFVDQFVAIRNSQPLSTNDTLFVQFEDLIYDYEGQLKKIIKFCSLENNSHISKFKHFNPRMSINNTNLKENYPEFERDVEYIEKHLSDYIYDFDATNASFEKNGQPFNA</sequence>
<accession>A0A0R1ZV52</accession>
<proteinExistence type="predicted"/>
<dbReference type="Pfam" id="PF13469">
    <property type="entry name" value="Sulfotransfer_3"/>
    <property type="match status" value="1"/>
</dbReference>